<name>A0ACC1J094_9FUNG</name>
<evidence type="ECO:0000313" key="2">
    <source>
        <dbReference type="Proteomes" id="UP001150603"/>
    </source>
</evidence>
<organism evidence="1 2">
    <name type="scientific">Linderina macrospora</name>
    <dbReference type="NCBI Taxonomy" id="4868"/>
    <lineage>
        <taxon>Eukaryota</taxon>
        <taxon>Fungi</taxon>
        <taxon>Fungi incertae sedis</taxon>
        <taxon>Zoopagomycota</taxon>
        <taxon>Kickxellomycotina</taxon>
        <taxon>Kickxellomycetes</taxon>
        <taxon>Kickxellales</taxon>
        <taxon>Kickxellaceae</taxon>
        <taxon>Linderina</taxon>
    </lineage>
</organism>
<protein>
    <submittedName>
        <fullName evidence="1">Uncharacterized protein</fullName>
    </submittedName>
</protein>
<keyword evidence="2" id="KW-1185">Reference proteome</keyword>
<evidence type="ECO:0000313" key="1">
    <source>
        <dbReference type="EMBL" id="KAJ1932645.1"/>
    </source>
</evidence>
<comment type="caution">
    <text evidence="1">The sequence shown here is derived from an EMBL/GenBank/DDBJ whole genome shotgun (WGS) entry which is preliminary data.</text>
</comment>
<dbReference type="Proteomes" id="UP001150603">
    <property type="component" value="Unassembled WGS sequence"/>
</dbReference>
<proteinExistence type="predicted"/>
<accession>A0ACC1J094</accession>
<gene>
    <name evidence="1" type="ORF">FBU59_006301</name>
</gene>
<dbReference type="EMBL" id="JANBPW010005426">
    <property type="protein sequence ID" value="KAJ1932645.1"/>
    <property type="molecule type" value="Genomic_DNA"/>
</dbReference>
<sequence length="359" mass="40190">MGIPFVIRGGASLVSTQRMQSFLALLGVLVDRGNDVAMRVCIMEYVLYLGPEYWRRINSIGPDASGNSSLFSKAERIIKTTKIPKNARESLGHFLGVIKGWDSEMGNLSLMELVTKIYTDYVMDDSIKAKAKTKASRKAAVNGDALDKPQSEDQVLGSLQSMVTGFFSERIQGADSSQTQLHSRDTCSPETLQAFLAHVSMMSGSTEDQGEVVQPDGSKRKLRPGEGGADAVVISTVHQAKGLEWEHVFLPHFNECLFPMNFREENKSVSERLNRDPEESRMASLNHYREEGRLAYVAITRAKRGLNISVLDEHPLFWMKKVFGHKPKPSRYLPAIMSPAKKADSDDEELRCYSERDFY</sequence>
<reference evidence="1" key="1">
    <citation type="submission" date="2022-07" db="EMBL/GenBank/DDBJ databases">
        <title>Phylogenomic reconstructions and comparative analyses of Kickxellomycotina fungi.</title>
        <authorList>
            <person name="Reynolds N.K."/>
            <person name="Stajich J.E."/>
            <person name="Barry K."/>
            <person name="Grigoriev I.V."/>
            <person name="Crous P."/>
            <person name="Smith M.E."/>
        </authorList>
    </citation>
    <scope>NUCLEOTIDE SEQUENCE</scope>
    <source>
        <strain evidence="1">NRRL 5244</strain>
    </source>
</reference>